<evidence type="ECO:0000259" key="13">
    <source>
        <dbReference type="PROSITE" id="PS51999"/>
    </source>
</evidence>
<evidence type="ECO:0000256" key="8">
    <source>
        <dbReference type="ARBA" id="ARBA00022842"/>
    </source>
</evidence>
<dbReference type="GO" id="GO:0008270">
    <property type="term" value="F:zinc ion binding"/>
    <property type="evidence" value="ECO:0007669"/>
    <property type="project" value="UniProtKB-KW"/>
</dbReference>
<dbReference type="InterPro" id="IPR051274">
    <property type="entry name" value="3-5_Exoribonuclease"/>
</dbReference>
<organism evidence="14 15">
    <name type="scientific">Hymenochirus boettgeri</name>
    <name type="common">Congo dwarf clawed frog</name>
    <dbReference type="NCBI Taxonomy" id="247094"/>
    <lineage>
        <taxon>Eukaryota</taxon>
        <taxon>Metazoa</taxon>
        <taxon>Chordata</taxon>
        <taxon>Craniata</taxon>
        <taxon>Vertebrata</taxon>
        <taxon>Euteleostomi</taxon>
        <taxon>Amphibia</taxon>
        <taxon>Batrachia</taxon>
        <taxon>Anura</taxon>
        <taxon>Pipoidea</taxon>
        <taxon>Pipidae</taxon>
        <taxon>Pipinae</taxon>
        <taxon>Hymenochirus</taxon>
    </lineage>
</organism>
<dbReference type="Gene3D" id="3.30.420.10">
    <property type="entry name" value="Ribonuclease H-like superfamily/Ribonuclease H"/>
    <property type="match status" value="1"/>
</dbReference>
<dbReference type="OrthoDB" id="448399at2759"/>
<keyword evidence="6" id="KW-0862">Zinc</keyword>
<evidence type="ECO:0000256" key="4">
    <source>
        <dbReference type="ARBA" id="ARBA00022771"/>
    </source>
</evidence>
<dbReference type="InterPro" id="IPR012337">
    <property type="entry name" value="RNaseH-like_sf"/>
</dbReference>
<evidence type="ECO:0000256" key="11">
    <source>
        <dbReference type="ARBA" id="ARBA00083876"/>
    </source>
</evidence>
<evidence type="ECO:0000256" key="1">
    <source>
        <dbReference type="ARBA" id="ARBA00001946"/>
    </source>
</evidence>
<keyword evidence="8" id="KW-0460">Magnesium</keyword>
<dbReference type="EMBL" id="JAACNH010000009">
    <property type="protein sequence ID" value="KAG8433105.1"/>
    <property type="molecule type" value="Genomic_DNA"/>
</dbReference>
<dbReference type="AlphaFoldDB" id="A0A8T2IJJ0"/>
<dbReference type="PANTHER" id="PTHR23044">
    <property type="entry name" value="3'-5' EXONUCLEASE ERI1-RELATED"/>
    <property type="match status" value="1"/>
</dbReference>
<dbReference type="Proteomes" id="UP000812440">
    <property type="component" value="Chromosome 9"/>
</dbReference>
<accession>A0A8T2IJJ0</accession>
<dbReference type="InterPro" id="IPR013520">
    <property type="entry name" value="Ribonucl_H"/>
</dbReference>
<dbReference type="Pfam" id="PF06839">
    <property type="entry name" value="Zn_ribbon_GRF"/>
    <property type="match status" value="1"/>
</dbReference>
<evidence type="ECO:0000256" key="12">
    <source>
        <dbReference type="PROSITE-ProRule" id="PRU01343"/>
    </source>
</evidence>
<dbReference type="InterPro" id="IPR047201">
    <property type="entry name" value="ERI-1_3'hExo-like"/>
</dbReference>
<keyword evidence="5" id="KW-0378">Hydrolase</keyword>
<evidence type="ECO:0000256" key="2">
    <source>
        <dbReference type="ARBA" id="ARBA00022722"/>
    </source>
</evidence>
<sequence>MATKQLAKQLGLIRRSSKMSLLSKNVSSPRTKQIFEYLIIIDFESTCWKETKHFGQEIIEFPAVLLNTKNGEIESEFHSYVQPQEHPILSDFCTELTGIKQQQVDEGVPLKICLSQFSSWIQKIQKEKGISFLTAAPTHSTAENKMCSFVTWSDWDLGVCLLYECKRKQLKKPDILNSWIDLRATYKLFYNRRPKGLNGALQDLGIEFSGREHSGLDDSRNTAKLAWRMICDGCVMKITKSLDKVYSKISYARPLQAQGGKCEEDIQTCTKELDAGMNISNTHKVQEYRSLTLNNKPLVNQEEAESISSRLPQTLINGLSTTLGNGPKHSFSNQNSLITLQSGKHIGAFSSTPMEHSSSRPEHVLMSTTITSVTDISALDITSSSECLSMLVDWEEAAVIADSQENTSGTVPGVQSDILIRDSTICMPVSDISNNNKLTNAKCVQPQGSCGSSVIYRSKDTTIYDIKVKERKSTCSTFKLPNISVNKSTKGLISVSPQNKISTSMSTYTKRKLSSVSFYSPPKKQPFTIHADLDSAINRSLPVTSKQHGKVSPTVLNATVNMNSTFRSAQSGKITAPMCKCGRRAKRLTVSNGGPNQGKAFYTCAVKKRNEQNTKGCEYFKWEYAVLKEKSIQSLILLSPTGMSFTTNTNVTPVTPAATSASRKSFVLRPSMRT</sequence>
<keyword evidence="2" id="KW-0540">Nuclease</keyword>
<dbReference type="PANTHER" id="PTHR23044:SF61">
    <property type="entry name" value="3'-5' EXORIBONUCLEASE 1-RELATED"/>
    <property type="match status" value="1"/>
</dbReference>
<dbReference type="SUPFAM" id="SSF53098">
    <property type="entry name" value="Ribonuclease H-like"/>
    <property type="match status" value="1"/>
</dbReference>
<comment type="similarity">
    <text evidence="9">Belongs to the ERI2 family.</text>
</comment>
<reference evidence="14" key="1">
    <citation type="thesis" date="2020" institute="ProQuest LLC" country="789 East Eisenhower Parkway, Ann Arbor, MI, USA">
        <title>Comparative Genomics and Chromosome Evolution.</title>
        <authorList>
            <person name="Mudd A.B."/>
        </authorList>
    </citation>
    <scope>NUCLEOTIDE SEQUENCE</scope>
    <source>
        <strain evidence="14">Female2</strain>
        <tissue evidence="14">Blood</tissue>
    </source>
</reference>
<keyword evidence="4 12" id="KW-0863">Zinc-finger</keyword>
<protein>
    <recommendedName>
        <fullName evidence="10">ERI1 exoribonuclease 2</fullName>
    </recommendedName>
    <alternativeName>
        <fullName evidence="11">Exonuclease domain-containing protein 1</fullName>
    </alternativeName>
</protein>
<evidence type="ECO:0000256" key="7">
    <source>
        <dbReference type="ARBA" id="ARBA00022839"/>
    </source>
</evidence>
<keyword evidence="15" id="KW-1185">Reference proteome</keyword>
<dbReference type="PROSITE" id="PS51999">
    <property type="entry name" value="ZF_GRF"/>
    <property type="match status" value="1"/>
</dbReference>
<dbReference type="GO" id="GO:0003676">
    <property type="term" value="F:nucleic acid binding"/>
    <property type="evidence" value="ECO:0007669"/>
    <property type="project" value="InterPro"/>
</dbReference>
<gene>
    <name evidence="14" type="ORF">GDO86_017405</name>
</gene>
<proteinExistence type="inferred from homology"/>
<dbReference type="Pfam" id="PF00929">
    <property type="entry name" value="RNase_T"/>
    <property type="match status" value="1"/>
</dbReference>
<dbReference type="SMART" id="SM00479">
    <property type="entry name" value="EXOIII"/>
    <property type="match status" value="1"/>
</dbReference>
<keyword evidence="7" id="KW-0269">Exonuclease</keyword>
<dbReference type="InterPro" id="IPR010666">
    <property type="entry name" value="Znf_GRF"/>
</dbReference>
<dbReference type="CDD" id="cd06133">
    <property type="entry name" value="ERI-1_3'hExo_like"/>
    <property type="match status" value="1"/>
</dbReference>
<evidence type="ECO:0000256" key="5">
    <source>
        <dbReference type="ARBA" id="ARBA00022801"/>
    </source>
</evidence>
<evidence type="ECO:0000256" key="10">
    <source>
        <dbReference type="ARBA" id="ARBA00068097"/>
    </source>
</evidence>
<evidence type="ECO:0000313" key="15">
    <source>
        <dbReference type="Proteomes" id="UP000812440"/>
    </source>
</evidence>
<evidence type="ECO:0000256" key="6">
    <source>
        <dbReference type="ARBA" id="ARBA00022833"/>
    </source>
</evidence>
<dbReference type="FunFam" id="3.30.420.10:FF:000062">
    <property type="entry name" value="ERI1 exoribonuclease 2 isoform X1"/>
    <property type="match status" value="1"/>
</dbReference>
<evidence type="ECO:0000256" key="9">
    <source>
        <dbReference type="ARBA" id="ARBA00038042"/>
    </source>
</evidence>
<comment type="cofactor">
    <cofactor evidence="1">
        <name>Mg(2+)</name>
        <dbReference type="ChEBI" id="CHEBI:18420"/>
    </cofactor>
</comment>
<dbReference type="GO" id="GO:0000175">
    <property type="term" value="F:3'-5'-RNA exonuclease activity"/>
    <property type="evidence" value="ECO:0007669"/>
    <property type="project" value="InterPro"/>
</dbReference>
<feature type="domain" description="GRF-type" evidence="13">
    <location>
        <begin position="579"/>
        <end position="626"/>
    </location>
</feature>
<name>A0A8T2IJJ0_9PIPI</name>
<keyword evidence="3" id="KW-0479">Metal-binding</keyword>
<evidence type="ECO:0000313" key="14">
    <source>
        <dbReference type="EMBL" id="KAG8433105.1"/>
    </source>
</evidence>
<dbReference type="InterPro" id="IPR036397">
    <property type="entry name" value="RNaseH_sf"/>
</dbReference>
<evidence type="ECO:0000256" key="3">
    <source>
        <dbReference type="ARBA" id="ARBA00022723"/>
    </source>
</evidence>
<comment type="caution">
    <text evidence="14">The sequence shown here is derived from an EMBL/GenBank/DDBJ whole genome shotgun (WGS) entry which is preliminary data.</text>
</comment>